<evidence type="ECO:0000256" key="1">
    <source>
        <dbReference type="ARBA" id="ARBA00004613"/>
    </source>
</evidence>
<gene>
    <name evidence="7" type="primary">NP</name>
</gene>
<dbReference type="PANTHER" id="PTHR14186">
    <property type="entry name" value="INSULIN-LIKE GROWTH FACTOR BINDING PROTEIN-RELATED"/>
    <property type="match status" value="1"/>
</dbReference>
<evidence type="ECO:0000313" key="7">
    <source>
        <dbReference type="EMBL" id="ALM30331.1"/>
    </source>
</evidence>
<comment type="subcellular location">
    <subcellularLocation>
        <location evidence="1">Secreted</location>
    </subcellularLocation>
</comment>
<feature type="signal peptide" evidence="5">
    <location>
        <begin position="1"/>
        <end position="22"/>
    </location>
</feature>
<dbReference type="GO" id="GO:0009966">
    <property type="term" value="P:regulation of signal transduction"/>
    <property type="evidence" value="ECO:0007669"/>
    <property type="project" value="TreeGrafter"/>
</dbReference>
<organism evidence="7">
    <name type="scientific">Chilo suppressalis</name>
    <name type="common">Asiatic rice borer moth</name>
    <dbReference type="NCBI Taxonomy" id="168631"/>
    <lineage>
        <taxon>Eukaryota</taxon>
        <taxon>Metazoa</taxon>
        <taxon>Ecdysozoa</taxon>
        <taxon>Arthropoda</taxon>
        <taxon>Hexapoda</taxon>
        <taxon>Insecta</taxon>
        <taxon>Pterygota</taxon>
        <taxon>Neoptera</taxon>
        <taxon>Endopterygota</taxon>
        <taxon>Lepidoptera</taxon>
        <taxon>Glossata</taxon>
        <taxon>Ditrysia</taxon>
        <taxon>Pyraloidea</taxon>
        <taxon>Crambidae</taxon>
        <taxon>Crambinae</taxon>
        <taxon>Chilo</taxon>
    </lineage>
</organism>
<dbReference type="Pfam" id="PF00219">
    <property type="entry name" value="IGFBP"/>
    <property type="match status" value="1"/>
</dbReference>
<dbReference type="PANTHER" id="PTHR14186:SF20">
    <property type="entry name" value="CYSTEINE-RICH MOTOR NEURON 1 PROTEIN-LIKE"/>
    <property type="match status" value="1"/>
</dbReference>
<evidence type="ECO:0000259" key="6">
    <source>
        <dbReference type="PROSITE" id="PS51323"/>
    </source>
</evidence>
<feature type="domain" description="IGFBP N-terminal" evidence="6">
    <location>
        <begin position="21"/>
        <end position="87"/>
    </location>
</feature>
<reference evidence="7" key="1">
    <citation type="submission" date="2015-06" db="EMBL/GenBank/DDBJ databases">
        <title>Identification of neuropeptides and their putative G protein-coupled receptors in the rice striped stem borer Chilo suppressalis.</title>
        <authorList>
            <person name="Xu G."/>
            <person name="Ye G.-Y."/>
        </authorList>
    </citation>
    <scope>NUCLEOTIDE SEQUENCE</scope>
</reference>
<evidence type="ECO:0000256" key="3">
    <source>
        <dbReference type="ARBA" id="ARBA00022729"/>
    </source>
</evidence>
<protein>
    <submittedName>
        <fullName evidence="7">Neuroparsin</fullName>
    </submittedName>
</protein>
<dbReference type="Gene3D" id="4.10.40.20">
    <property type="match status" value="1"/>
</dbReference>
<evidence type="ECO:0000256" key="5">
    <source>
        <dbReference type="SAM" id="SignalP"/>
    </source>
</evidence>
<dbReference type="OrthoDB" id="5976811at2759"/>
<dbReference type="InterPro" id="IPR009030">
    <property type="entry name" value="Growth_fac_rcpt_cys_sf"/>
</dbReference>
<dbReference type="EMBL" id="KT005980">
    <property type="protein sequence ID" value="ALM30331.1"/>
    <property type="molecule type" value="mRNA"/>
</dbReference>
<keyword evidence="3 5" id="KW-0732">Signal</keyword>
<dbReference type="SUPFAM" id="SSF57184">
    <property type="entry name" value="Growth factor receptor domain"/>
    <property type="match status" value="1"/>
</dbReference>
<dbReference type="InterPro" id="IPR011390">
    <property type="entry name" value="IGFBP_rP_mac25"/>
</dbReference>
<evidence type="ECO:0000256" key="4">
    <source>
        <dbReference type="ARBA" id="ARBA00023157"/>
    </source>
</evidence>
<name>A0A0S1U0B1_CHISP</name>
<dbReference type="InterPro" id="IPR000867">
    <property type="entry name" value="IGFBP-like"/>
</dbReference>
<proteinExistence type="evidence at transcript level"/>
<feature type="chain" id="PRO_5006591084" evidence="5">
    <location>
        <begin position="23"/>
        <end position="87"/>
    </location>
</feature>
<dbReference type="PROSITE" id="PS51323">
    <property type="entry name" value="IGFBP_N_2"/>
    <property type="match status" value="1"/>
</dbReference>
<dbReference type="GO" id="GO:0001558">
    <property type="term" value="P:regulation of cell growth"/>
    <property type="evidence" value="ECO:0007669"/>
    <property type="project" value="InterPro"/>
</dbReference>
<dbReference type="GO" id="GO:0005576">
    <property type="term" value="C:extracellular region"/>
    <property type="evidence" value="ECO:0007669"/>
    <property type="project" value="UniProtKB-SubCell"/>
</dbReference>
<accession>A0A0S1U0B1</accession>
<dbReference type="AlphaFoldDB" id="A0A0S1U0B1"/>
<dbReference type="GO" id="GO:0005520">
    <property type="term" value="F:insulin-like growth factor binding"/>
    <property type="evidence" value="ECO:0007669"/>
    <property type="project" value="InterPro"/>
</dbReference>
<sequence>MSKGRRWLAMLVVVALAGAVRGWDCVCDPRECEVLEPSGCPGLGVVVWDPCRCCKVCARTLGEDCGGFRGTCEPGLNCYEGSCSPMT</sequence>
<evidence type="ECO:0000256" key="2">
    <source>
        <dbReference type="ARBA" id="ARBA00022525"/>
    </source>
</evidence>
<keyword evidence="4" id="KW-1015">Disulfide bond</keyword>
<keyword evidence="2" id="KW-0964">Secreted</keyword>